<feature type="signal peptide" evidence="1">
    <location>
        <begin position="1"/>
        <end position="23"/>
    </location>
</feature>
<gene>
    <name evidence="2" type="ORF">JOC86_000136</name>
</gene>
<dbReference type="EMBL" id="JAFBDZ010000001">
    <property type="protein sequence ID" value="MBM7583599.1"/>
    <property type="molecule type" value="Genomic_DNA"/>
</dbReference>
<name>A0ABS2N6Z8_9BACI</name>
<protein>
    <submittedName>
        <fullName evidence="2">Uncharacterized protein</fullName>
    </submittedName>
</protein>
<keyword evidence="3" id="KW-1185">Reference proteome</keyword>
<feature type="chain" id="PRO_5045442600" evidence="1">
    <location>
        <begin position="24"/>
        <end position="134"/>
    </location>
</feature>
<evidence type="ECO:0000313" key="2">
    <source>
        <dbReference type="EMBL" id="MBM7583599.1"/>
    </source>
</evidence>
<keyword evidence="1" id="KW-0732">Signal</keyword>
<dbReference type="Proteomes" id="UP001646157">
    <property type="component" value="Unassembled WGS sequence"/>
</dbReference>
<dbReference type="RefSeq" id="WP_205167862.1">
    <property type="nucleotide sequence ID" value="NZ_JAFBDZ010000001.1"/>
</dbReference>
<proteinExistence type="predicted"/>
<evidence type="ECO:0000256" key="1">
    <source>
        <dbReference type="SAM" id="SignalP"/>
    </source>
</evidence>
<reference evidence="2 3" key="1">
    <citation type="submission" date="2021-01" db="EMBL/GenBank/DDBJ databases">
        <title>Genomic Encyclopedia of Type Strains, Phase IV (KMG-IV): sequencing the most valuable type-strain genomes for metagenomic binning, comparative biology and taxonomic classification.</title>
        <authorList>
            <person name="Goeker M."/>
        </authorList>
    </citation>
    <scope>NUCLEOTIDE SEQUENCE [LARGE SCALE GENOMIC DNA]</scope>
    <source>
        <strain evidence="2 3">DSM 24834</strain>
    </source>
</reference>
<comment type="caution">
    <text evidence="2">The sequence shown here is derived from an EMBL/GenBank/DDBJ whole genome shotgun (WGS) entry which is preliminary data.</text>
</comment>
<evidence type="ECO:0000313" key="3">
    <source>
        <dbReference type="Proteomes" id="UP001646157"/>
    </source>
</evidence>
<organism evidence="2 3">
    <name type="scientific">Rossellomorea pakistanensis</name>
    <dbReference type="NCBI Taxonomy" id="992288"/>
    <lineage>
        <taxon>Bacteria</taxon>
        <taxon>Bacillati</taxon>
        <taxon>Bacillota</taxon>
        <taxon>Bacilli</taxon>
        <taxon>Bacillales</taxon>
        <taxon>Bacillaceae</taxon>
        <taxon>Rossellomorea</taxon>
    </lineage>
</organism>
<sequence length="134" mass="14879">MKGNINKLVFAFFICLTAVVTVATPSSADYDYGGIYGWYNFKTGDGLWDGSMTARSGDNVDVTIMWETSDKLKVRLCSAATGNCTAYRYLTRGGLYYEQTVTFTNMVAGSYYGDVVNATSSRRVNGKIRFLTFR</sequence>
<accession>A0ABS2N6Z8</accession>